<accession>A0AAD2G120</accession>
<sequence length="619" mass="70506">MCLLKGLYAGPEMPHRAGNAAPFLLGMVEYAPNSAVVQMSRVVHFCFFVKNAPEWLPKLDIQKLFLWTFVYLARSPVGAHHEHKYHLLASSLESICYMLGTVGNVEHPGCHMTYQFLFLERNNFLFPSEICSAQSPTKLHKRLDLPDGEELTLPTIITSIDLSDGEELAPPTKIKSSDNQTIKTVVYSSEDESDIEDVLLGNWDLIGQTFLLSPDESYVRRAKIVELNYKHNRNKDIEPAHIQLCLNIDKGEYERVMAYRNIHKWSEIDADTPIVWNLKWVVCCHHYIRLEHPSYLGLTFCMAIGWKHGENTPEALSITGADDSVTYTIHARNHNLLESQACKPLGSIVKDKWKFLCPTNQVKLRLLHTTTPKYMYYYKIQKEHNGVPQLDKPHGNTNWKHATKVKIDLLARYKVLVDMGRGIPTPKDHQKFQVRHFNALKHCDKHKPRLLPYGDFTYILPNKTKPYCLLTDQSVAGIIRHMMNGTSFNFLSKEQSTVGTATNGSEFVTTQTCVKQIMDLQQTLRYLGVSIQGQSYMSGDNESVMNSSSLPEAKLHNQDVALSFHRVREAVAANMLSIIHIDSALNPADILSKHWGDQQIWTLLLTLMFWSGDTAEQED</sequence>
<name>A0AAD2G120_9STRA</name>
<dbReference type="AlphaFoldDB" id="A0AAD2G120"/>
<protein>
    <submittedName>
        <fullName evidence="1">Uncharacterized protein</fullName>
    </submittedName>
</protein>
<dbReference type="CDD" id="cd09272">
    <property type="entry name" value="RNase_HI_RT_Ty1"/>
    <property type="match status" value="1"/>
</dbReference>
<evidence type="ECO:0000313" key="2">
    <source>
        <dbReference type="Proteomes" id="UP001295423"/>
    </source>
</evidence>
<evidence type="ECO:0000313" key="1">
    <source>
        <dbReference type="EMBL" id="CAJ1959263.1"/>
    </source>
</evidence>
<proteinExistence type="predicted"/>
<reference evidence="1" key="1">
    <citation type="submission" date="2023-08" db="EMBL/GenBank/DDBJ databases">
        <authorList>
            <person name="Audoor S."/>
            <person name="Bilcke G."/>
        </authorList>
    </citation>
    <scope>NUCLEOTIDE SEQUENCE</scope>
</reference>
<dbReference type="Proteomes" id="UP001295423">
    <property type="component" value="Unassembled WGS sequence"/>
</dbReference>
<comment type="caution">
    <text evidence="1">The sequence shown here is derived from an EMBL/GenBank/DDBJ whole genome shotgun (WGS) entry which is preliminary data.</text>
</comment>
<organism evidence="1 2">
    <name type="scientific">Cylindrotheca closterium</name>
    <dbReference type="NCBI Taxonomy" id="2856"/>
    <lineage>
        <taxon>Eukaryota</taxon>
        <taxon>Sar</taxon>
        <taxon>Stramenopiles</taxon>
        <taxon>Ochrophyta</taxon>
        <taxon>Bacillariophyta</taxon>
        <taxon>Bacillariophyceae</taxon>
        <taxon>Bacillariophycidae</taxon>
        <taxon>Bacillariales</taxon>
        <taxon>Bacillariaceae</taxon>
        <taxon>Cylindrotheca</taxon>
    </lineage>
</organism>
<keyword evidence="2" id="KW-1185">Reference proteome</keyword>
<gene>
    <name evidence="1" type="ORF">CYCCA115_LOCUS17684</name>
</gene>
<dbReference type="EMBL" id="CAKOGP040001983">
    <property type="protein sequence ID" value="CAJ1959263.1"/>
    <property type="molecule type" value="Genomic_DNA"/>
</dbReference>